<reference evidence="6" key="2">
    <citation type="journal article" date="2021" name="Genome Biol. Evol.">
        <title>Developing a high-quality reference genome for a parasitic bivalve with doubly uniparental inheritance (Bivalvia: Unionida).</title>
        <authorList>
            <person name="Smith C.H."/>
        </authorList>
    </citation>
    <scope>NUCLEOTIDE SEQUENCE</scope>
    <source>
        <strain evidence="6">CHS0354</strain>
        <tissue evidence="6">Mantle</tissue>
    </source>
</reference>
<feature type="transmembrane region" description="Helical" evidence="5">
    <location>
        <begin position="149"/>
        <end position="172"/>
    </location>
</feature>
<comment type="caution">
    <text evidence="6">The sequence shown here is derived from an EMBL/GenBank/DDBJ whole genome shotgun (WGS) entry which is preliminary data.</text>
</comment>
<evidence type="ECO:0000256" key="2">
    <source>
        <dbReference type="ARBA" id="ARBA00022692"/>
    </source>
</evidence>
<keyword evidence="4 5" id="KW-0472">Membrane</keyword>
<comment type="subcellular location">
    <subcellularLocation>
        <location evidence="1">Membrane</location>
        <topology evidence="1">Multi-pass membrane protein</topology>
    </subcellularLocation>
</comment>
<dbReference type="Pfam" id="PF00822">
    <property type="entry name" value="PMP22_Claudin"/>
    <property type="match status" value="1"/>
</dbReference>
<dbReference type="EMBL" id="JAEAOA010002320">
    <property type="protein sequence ID" value="KAK3582725.1"/>
    <property type="molecule type" value="Genomic_DNA"/>
</dbReference>
<reference evidence="6" key="3">
    <citation type="submission" date="2023-05" db="EMBL/GenBank/DDBJ databases">
        <authorList>
            <person name="Smith C.H."/>
        </authorList>
    </citation>
    <scope>NUCLEOTIDE SEQUENCE</scope>
    <source>
        <strain evidence="6">CHS0354</strain>
        <tissue evidence="6">Mantle</tissue>
    </source>
</reference>
<evidence type="ECO:0000256" key="5">
    <source>
        <dbReference type="SAM" id="Phobius"/>
    </source>
</evidence>
<evidence type="ECO:0000313" key="7">
    <source>
        <dbReference type="Proteomes" id="UP001195483"/>
    </source>
</evidence>
<feature type="transmembrane region" description="Helical" evidence="5">
    <location>
        <begin position="12"/>
        <end position="34"/>
    </location>
</feature>
<dbReference type="GO" id="GO:0005886">
    <property type="term" value="C:plasma membrane"/>
    <property type="evidence" value="ECO:0007669"/>
    <property type="project" value="TreeGrafter"/>
</dbReference>
<evidence type="ECO:0000256" key="4">
    <source>
        <dbReference type="ARBA" id="ARBA00023136"/>
    </source>
</evidence>
<feature type="transmembrane region" description="Helical" evidence="5">
    <location>
        <begin position="87"/>
        <end position="106"/>
    </location>
</feature>
<dbReference type="PANTHER" id="PTHR10671">
    <property type="entry name" value="EPITHELIAL MEMBRANE PROTEIN-RELATED"/>
    <property type="match status" value="1"/>
</dbReference>
<dbReference type="PANTHER" id="PTHR10671:SF108">
    <property type="entry name" value="CLAUDIN FAMILY PROTEIN-RELATED"/>
    <property type="match status" value="1"/>
</dbReference>
<name>A0AAE0S052_9BIVA</name>
<organism evidence="6 7">
    <name type="scientific">Potamilus streckersoni</name>
    <dbReference type="NCBI Taxonomy" id="2493646"/>
    <lineage>
        <taxon>Eukaryota</taxon>
        <taxon>Metazoa</taxon>
        <taxon>Spiralia</taxon>
        <taxon>Lophotrochozoa</taxon>
        <taxon>Mollusca</taxon>
        <taxon>Bivalvia</taxon>
        <taxon>Autobranchia</taxon>
        <taxon>Heteroconchia</taxon>
        <taxon>Palaeoheterodonta</taxon>
        <taxon>Unionida</taxon>
        <taxon>Unionoidea</taxon>
        <taxon>Unionidae</taxon>
        <taxon>Ambleminae</taxon>
        <taxon>Lampsilini</taxon>
        <taxon>Potamilus</taxon>
    </lineage>
</organism>
<evidence type="ECO:0000256" key="1">
    <source>
        <dbReference type="ARBA" id="ARBA00004141"/>
    </source>
</evidence>
<proteinExistence type="predicted"/>
<dbReference type="InterPro" id="IPR004031">
    <property type="entry name" value="PMP22/EMP/MP20/Claudin"/>
</dbReference>
<reference evidence="6" key="1">
    <citation type="journal article" date="2021" name="Genome Biol. Evol.">
        <title>A High-Quality Reference Genome for a Parasitic Bivalve with Doubly Uniparental Inheritance (Bivalvia: Unionida).</title>
        <authorList>
            <person name="Smith C.H."/>
        </authorList>
    </citation>
    <scope>NUCLEOTIDE SEQUENCE</scope>
    <source>
        <strain evidence="6">CHS0354</strain>
    </source>
</reference>
<dbReference type="Proteomes" id="UP001195483">
    <property type="component" value="Unassembled WGS sequence"/>
</dbReference>
<keyword evidence="2 5" id="KW-0812">Transmembrane</keyword>
<dbReference type="InterPro" id="IPR050579">
    <property type="entry name" value="PMP-22/EMP/MP20-like"/>
</dbReference>
<gene>
    <name evidence="6" type="ORF">CHS0354_039766</name>
</gene>
<sequence length="178" mass="19882">MGYSDTSLLCKIVFILLTMCFITDLIGFSIPYWYSKEFMFSKISGKDYAGLWDWCTGTGKSSCNKIEDNNRSDYFLYWLKAVRTFSVLSWILFLVALVFIIIFIFCKSDKKALYMVAVCLIFAGAVCALIAFAVYTVESTGIMKEYSAAFAMTISVFVMGLIIGILGVIDYIGVVGGK</sequence>
<dbReference type="Gene3D" id="1.20.140.150">
    <property type="match status" value="1"/>
</dbReference>
<protein>
    <submittedName>
        <fullName evidence="6">Uncharacterized protein</fullName>
    </submittedName>
</protein>
<dbReference type="AlphaFoldDB" id="A0AAE0S052"/>
<evidence type="ECO:0000313" key="6">
    <source>
        <dbReference type="EMBL" id="KAK3582725.1"/>
    </source>
</evidence>
<feature type="transmembrane region" description="Helical" evidence="5">
    <location>
        <begin position="113"/>
        <end position="137"/>
    </location>
</feature>
<keyword evidence="7" id="KW-1185">Reference proteome</keyword>
<evidence type="ECO:0000256" key="3">
    <source>
        <dbReference type="ARBA" id="ARBA00022989"/>
    </source>
</evidence>
<accession>A0AAE0S052</accession>
<keyword evidence="3 5" id="KW-1133">Transmembrane helix</keyword>